<sequence length="606" mass="67686">MFLSGLIETDAIPSLAFTVDNRLSSLSAEGVNLSTVIRPARKQSLQYSFGQSYPIEPLTTFYKQNFLDIHHIESASRKSIQNCHEYQLSSDCNSLSMSCSNSGDVYPPLSFSMNSRASIESLMDPYVSTEAGMGSLYSTPRCDLSPSLASSAFKILEIPDSNRFSQVPEFNHSSNTQIVACNAGVQTMQESRFTSMDLVRSSLDSLTRGTELSSLGVLDLFPSPPSSSALARLPSSSNIRRRISREDFPGLDPDDCFGDWLQQFQDRFVARQSSISRKQVMQEFKGCILQSYNAMTLNDQRSLGIAAGPSEELQSLDFETYHGITNDMRQQVTRVYHYSRRPRSIDYDHHFSASVAAKQEKQWLKGAKFEEAKMCTLRDEMGQKTLFQDLIGHRHTLVVFLRSFGCAKSQEYVRRISSFFEPGTEARQELDQSRSTVVFIGTGSWQMIASHRGHKMSTIWKTMVKAAKSIPKLPLHHSAGSFSLLGGEFCFHNPWADQHMVSTSIVDKLPYKSVGSERGNLLIAHSMEVVESDPFRRSFVYDAHTSPLGTPSLAGVRCIYANRVKSSDSQRNFHDLFHSAGVQFPNSFVTKAVTIHTIESSSATNP</sequence>
<protein>
    <submittedName>
        <fullName evidence="1">Uncharacterized protein</fullName>
    </submittedName>
</protein>
<proteinExistence type="predicted"/>
<dbReference type="OrthoDB" id="40334at2759"/>
<comment type="caution">
    <text evidence="1">The sequence shown here is derived from an EMBL/GenBank/DDBJ whole genome shotgun (WGS) entry which is preliminary data.</text>
</comment>
<accession>A0A0L6VNQ4</accession>
<dbReference type="EMBL" id="LAVV01003254">
    <property type="protein sequence ID" value="KNZ62272.1"/>
    <property type="molecule type" value="Genomic_DNA"/>
</dbReference>
<dbReference type="Proteomes" id="UP000037035">
    <property type="component" value="Unassembled WGS sequence"/>
</dbReference>
<dbReference type="VEuPathDB" id="FungiDB:VP01_1292g8"/>
<gene>
    <name evidence="1" type="ORF">VP01_1292g8</name>
</gene>
<name>A0A0L6VNQ4_9BASI</name>
<evidence type="ECO:0000313" key="1">
    <source>
        <dbReference type="EMBL" id="KNZ62272.1"/>
    </source>
</evidence>
<organism evidence="1 2">
    <name type="scientific">Puccinia sorghi</name>
    <dbReference type="NCBI Taxonomy" id="27349"/>
    <lineage>
        <taxon>Eukaryota</taxon>
        <taxon>Fungi</taxon>
        <taxon>Dikarya</taxon>
        <taxon>Basidiomycota</taxon>
        <taxon>Pucciniomycotina</taxon>
        <taxon>Pucciniomycetes</taxon>
        <taxon>Pucciniales</taxon>
        <taxon>Pucciniaceae</taxon>
        <taxon>Puccinia</taxon>
    </lineage>
</organism>
<evidence type="ECO:0000313" key="2">
    <source>
        <dbReference type="Proteomes" id="UP000037035"/>
    </source>
</evidence>
<dbReference type="AlphaFoldDB" id="A0A0L6VNQ4"/>
<dbReference type="STRING" id="27349.A0A0L6VNQ4"/>
<keyword evidence="2" id="KW-1185">Reference proteome</keyword>
<reference evidence="1 2" key="1">
    <citation type="submission" date="2015-08" db="EMBL/GenBank/DDBJ databases">
        <title>Next Generation Sequencing and Analysis of the Genome of Puccinia sorghi L Schw, the Causal Agent of Maize Common Rust.</title>
        <authorList>
            <person name="Rochi L."/>
            <person name="Burguener G."/>
            <person name="Darino M."/>
            <person name="Turjanski A."/>
            <person name="Kreff E."/>
            <person name="Dieguez M.J."/>
            <person name="Sacco F."/>
        </authorList>
    </citation>
    <scope>NUCLEOTIDE SEQUENCE [LARGE SCALE GENOMIC DNA]</scope>
    <source>
        <strain evidence="1 2">RO10H11247</strain>
    </source>
</reference>